<evidence type="ECO:0000313" key="2">
    <source>
        <dbReference type="EMBL" id="AYG04892.1"/>
    </source>
</evidence>
<dbReference type="Proteomes" id="UP000275069">
    <property type="component" value="Chromosome"/>
</dbReference>
<dbReference type="KEGG" id="gry:D7I44_16070"/>
<dbReference type="InterPro" id="IPR007374">
    <property type="entry name" value="ASCH_domain"/>
</dbReference>
<dbReference type="RefSeq" id="WP_120790420.1">
    <property type="nucleotide sequence ID" value="NZ_CP032624.1"/>
</dbReference>
<dbReference type="AlphaFoldDB" id="A0A387BQR5"/>
<accession>A0A387BQR5</accession>
<dbReference type="InterPro" id="IPR009326">
    <property type="entry name" value="DUF984"/>
</dbReference>
<evidence type="ECO:0000313" key="3">
    <source>
        <dbReference type="Proteomes" id="UP000275069"/>
    </source>
</evidence>
<keyword evidence="3" id="KW-1185">Reference proteome</keyword>
<proteinExistence type="predicted"/>
<dbReference type="OrthoDB" id="9807542at2"/>
<dbReference type="PIRSF" id="PIRSF021320">
    <property type="entry name" value="DUF984"/>
    <property type="match status" value="1"/>
</dbReference>
<dbReference type="Pfam" id="PF04266">
    <property type="entry name" value="ASCH"/>
    <property type="match status" value="1"/>
</dbReference>
<gene>
    <name evidence="2" type="ORF">D7I44_16070</name>
</gene>
<dbReference type="SMART" id="SM01022">
    <property type="entry name" value="ASCH"/>
    <property type="match status" value="1"/>
</dbReference>
<protein>
    <submittedName>
        <fullName evidence="2">ASCH domain-containing protein</fullName>
    </submittedName>
</protein>
<dbReference type="Gene3D" id="3.10.400.10">
    <property type="entry name" value="Sulfate adenylyltransferase"/>
    <property type="match status" value="1"/>
</dbReference>
<dbReference type="CDD" id="cd06553">
    <property type="entry name" value="ASCH_Ef3133_like"/>
    <property type="match status" value="1"/>
</dbReference>
<evidence type="ECO:0000259" key="1">
    <source>
        <dbReference type="SMART" id="SM01022"/>
    </source>
</evidence>
<dbReference type="PANTHER" id="PTHR39203">
    <property type="entry name" value="CYTOPLASMIC PROTEIN-RELATED"/>
    <property type="match status" value="1"/>
</dbReference>
<dbReference type="SUPFAM" id="SSF88697">
    <property type="entry name" value="PUA domain-like"/>
    <property type="match status" value="1"/>
</dbReference>
<reference evidence="2 3" key="1">
    <citation type="submission" date="2018-09" db="EMBL/GenBank/DDBJ databases">
        <title>Genome sequencing of strain 2DFW10M-5.</title>
        <authorList>
            <person name="Heo J."/>
            <person name="Kim S.-J."/>
            <person name="Kwon S.-W."/>
        </authorList>
    </citation>
    <scope>NUCLEOTIDE SEQUENCE [LARGE SCALE GENOMIC DNA]</scope>
    <source>
        <strain evidence="2 3">2DFW10M-5</strain>
    </source>
</reference>
<organism evidence="2 3">
    <name type="scientific">Gryllotalpicola protaetiae</name>
    <dbReference type="NCBI Taxonomy" id="2419771"/>
    <lineage>
        <taxon>Bacteria</taxon>
        <taxon>Bacillati</taxon>
        <taxon>Actinomycetota</taxon>
        <taxon>Actinomycetes</taxon>
        <taxon>Micrococcales</taxon>
        <taxon>Microbacteriaceae</taxon>
        <taxon>Gryllotalpicola</taxon>
    </lineage>
</organism>
<feature type="domain" description="ASCH" evidence="1">
    <location>
        <begin position="28"/>
        <end position="152"/>
    </location>
</feature>
<dbReference type="EMBL" id="CP032624">
    <property type="protein sequence ID" value="AYG04892.1"/>
    <property type="molecule type" value="Genomic_DNA"/>
</dbReference>
<sequence>MTDAAIRRFWDEARAAVPALPAEPPDSWAFGAEGDRSQADELLTLVLRGGKTATASSLWDYEAAREPLPVVGTRSIVLDGAGAPRAVLETTQVSVVSFDCVDAAHAAAEGEGDRTLDSWRRFHESFWRLHSENERGFAPDMPVVCERFRVVYASWRADF</sequence>
<dbReference type="PANTHER" id="PTHR39203:SF1">
    <property type="entry name" value="CYTOPLASMIC PROTEIN"/>
    <property type="match status" value="1"/>
</dbReference>
<dbReference type="InterPro" id="IPR015947">
    <property type="entry name" value="PUA-like_sf"/>
</dbReference>
<name>A0A387BQR5_9MICO</name>